<dbReference type="EMBL" id="CM000880">
    <property type="protein sequence ID" value="PNT76965.1"/>
    <property type="molecule type" value="Genomic_DNA"/>
</dbReference>
<keyword evidence="4" id="KW-1185">Reference proteome</keyword>
<feature type="region of interest" description="Disordered" evidence="1">
    <location>
        <begin position="1"/>
        <end position="26"/>
    </location>
</feature>
<evidence type="ECO:0000313" key="3">
    <source>
        <dbReference type="EnsemblPlants" id="PNT76965"/>
    </source>
</evidence>
<reference evidence="3" key="3">
    <citation type="submission" date="2018-08" db="UniProtKB">
        <authorList>
            <consortium name="EnsemblPlants"/>
        </authorList>
    </citation>
    <scope>IDENTIFICATION</scope>
    <source>
        <strain evidence="3">cv. Bd21</strain>
    </source>
</reference>
<dbReference type="InParanoid" id="A0A2K2DRQ8"/>
<dbReference type="EnsemblPlants" id="PNT76965">
    <property type="protein sequence ID" value="PNT76965"/>
    <property type="gene ID" value="BRADI_1g56263v3"/>
</dbReference>
<feature type="compositionally biased region" description="Basic residues" evidence="1">
    <location>
        <begin position="51"/>
        <end position="62"/>
    </location>
</feature>
<feature type="region of interest" description="Disordered" evidence="1">
    <location>
        <begin position="96"/>
        <end position="144"/>
    </location>
</feature>
<evidence type="ECO:0000313" key="4">
    <source>
        <dbReference type="Proteomes" id="UP000008810"/>
    </source>
</evidence>
<gene>
    <name evidence="2" type="ORF">BRADI_1g56263v3</name>
</gene>
<proteinExistence type="predicted"/>
<reference evidence="2" key="2">
    <citation type="submission" date="2017-06" db="EMBL/GenBank/DDBJ databases">
        <title>WGS assembly of Brachypodium distachyon.</title>
        <authorList>
            <consortium name="The International Brachypodium Initiative"/>
            <person name="Lucas S."/>
            <person name="Harmon-Smith M."/>
            <person name="Lail K."/>
            <person name="Tice H."/>
            <person name="Grimwood J."/>
            <person name="Bruce D."/>
            <person name="Barry K."/>
            <person name="Shu S."/>
            <person name="Lindquist E."/>
            <person name="Wang M."/>
            <person name="Pitluck S."/>
            <person name="Vogel J.P."/>
            <person name="Garvin D.F."/>
            <person name="Mockler T.C."/>
            <person name="Schmutz J."/>
            <person name="Rokhsar D."/>
            <person name="Bevan M.W."/>
        </authorList>
    </citation>
    <scope>NUCLEOTIDE SEQUENCE</scope>
    <source>
        <strain evidence="2">Bd21</strain>
    </source>
</reference>
<organism evidence="2">
    <name type="scientific">Brachypodium distachyon</name>
    <name type="common">Purple false brome</name>
    <name type="synonym">Trachynia distachya</name>
    <dbReference type="NCBI Taxonomy" id="15368"/>
    <lineage>
        <taxon>Eukaryota</taxon>
        <taxon>Viridiplantae</taxon>
        <taxon>Streptophyta</taxon>
        <taxon>Embryophyta</taxon>
        <taxon>Tracheophyta</taxon>
        <taxon>Spermatophyta</taxon>
        <taxon>Magnoliopsida</taxon>
        <taxon>Liliopsida</taxon>
        <taxon>Poales</taxon>
        <taxon>Poaceae</taxon>
        <taxon>BOP clade</taxon>
        <taxon>Pooideae</taxon>
        <taxon>Stipodae</taxon>
        <taxon>Brachypodieae</taxon>
        <taxon>Brachypodium</taxon>
    </lineage>
</organism>
<evidence type="ECO:0000313" key="2">
    <source>
        <dbReference type="EMBL" id="PNT76965.1"/>
    </source>
</evidence>
<sequence>PACHRCSLPREAPPPPTSLSFPEISPLHRNPLDPFVSLTIPPASVPPCAGPRRRRHGVRHCRSPPPPPPPWDAVPPPPPWGAALCRFPWSPPWDAVPPQGAASQAGRRRWPSRRPAGTVRIHENKGQLRDHDLDPPPDSGVGSGDVATRSHLLGWPAAGTVVLRDGDVDPPPDDDLLLRFLIRAPGLSLRRLPPPLEPSRDDDDHHPLRDGHCCFHLRDDPLLFSPGDALVVLL</sequence>
<name>A0A2K2DRQ8_BRADI</name>
<dbReference type="Gramene" id="PNT76965">
    <property type="protein sequence ID" value="PNT76965"/>
    <property type="gene ID" value="BRADI_1g56263v3"/>
</dbReference>
<protein>
    <submittedName>
        <fullName evidence="2 3">Uncharacterized protein</fullName>
    </submittedName>
</protein>
<dbReference type="AlphaFoldDB" id="A0A2K2DRQ8"/>
<accession>A0A2K2DRQ8</accession>
<feature type="non-terminal residue" evidence="2">
    <location>
        <position position="1"/>
    </location>
</feature>
<feature type="region of interest" description="Disordered" evidence="1">
    <location>
        <begin position="41"/>
        <end position="75"/>
    </location>
</feature>
<feature type="compositionally biased region" description="Pro residues" evidence="1">
    <location>
        <begin position="63"/>
        <end position="75"/>
    </location>
</feature>
<reference evidence="2 3" key="1">
    <citation type="journal article" date="2010" name="Nature">
        <title>Genome sequencing and analysis of the model grass Brachypodium distachyon.</title>
        <authorList>
            <consortium name="International Brachypodium Initiative"/>
        </authorList>
    </citation>
    <scope>NUCLEOTIDE SEQUENCE [LARGE SCALE GENOMIC DNA]</scope>
    <source>
        <strain evidence="2 3">Bd21</strain>
    </source>
</reference>
<dbReference type="Proteomes" id="UP000008810">
    <property type="component" value="Chromosome 1"/>
</dbReference>
<evidence type="ECO:0000256" key="1">
    <source>
        <dbReference type="SAM" id="MobiDB-lite"/>
    </source>
</evidence>
<feature type="compositionally biased region" description="Basic and acidic residues" evidence="1">
    <location>
        <begin position="120"/>
        <end position="134"/>
    </location>
</feature>